<organism evidence="1 2">
    <name type="scientific">Gymnopilus dilepis</name>
    <dbReference type="NCBI Taxonomy" id="231916"/>
    <lineage>
        <taxon>Eukaryota</taxon>
        <taxon>Fungi</taxon>
        <taxon>Dikarya</taxon>
        <taxon>Basidiomycota</taxon>
        <taxon>Agaricomycotina</taxon>
        <taxon>Agaricomycetes</taxon>
        <taxon>Agaricomycetidae</taxon>
        <taxon>Agaricales</taxon>
        <taxon>Agaricineae</taxon>
        <taxon>Hymenogastraceae</taxon>
        <taxon>Gymnopilus</taxon>
    </lineage>
</organism>
<dbReference type="InParanoid" id="A0A409WW97"/>
<protein>
    <submittedName>
        <fullName evidence="1">Uncharacterized protein</fullName>
    </submittedName>
</protein>
<comment type="caution">
    <text evidence="1">The sequence shown here is derived from an EMBL/GenBank/DDBJ whole genome shotgun (WGS) entry which is preliminary data.</text>
</comment>
<dbReference type="AlphaFoldDB" id="A0A409WW97"/>
<proteinExistence type="predicted"/>
<evidence type="ECO:0000313" key="1">
    <source>
        <dbReference type="EMBL" id="PPQ82804.1"/>
    </source>
</evidence>
<accession>A0A409WW97</accession>
<reference evidence="1 2" key="1">
    <citation type="journal article" date="2018" name="Evol. Lett.">
        <title>Horizontal gene cluster transfer increased hallucinogenic mushroom diversity.</title>
        <authorList>
            <person name="Reynolds H.T."/>
            <person name="Vijayakumar V."/>
            <person name="Gluck-Thaler E."/>
            <person name="Korotkin H.B."/>
            <person name="Matheny P.B."/>
            <person name="Slot J.C."/>
        </authorList>
    </citation>
    <scope>NUCLEOTIDE SEQUENCE [LARGE SCALE GENOMIC DNA]</scope>
    <source>
        <strain evidence="1 2">SRW20</strain>
    </source>
</reference>
<name>A0A409WW97_9AGAR</name>
<dbReference type="Proteomes" id="UP000284706">
    <property type="component" value="Unassembled WGS sequence"/>
</dbReference>
<gene>
    <name evidence="1" type="ORF">CVT26_007998</name>
</gene>
<sequence>MADGKQSYVSDGDQKLDGSQEVTYFEILAEQFMLKSSARVYDRVCGRGRGYKMLGRRTARYHAAVQCVVFGDVDDNLVGRGWARMNIRKLASYVGNLCRLPLIFEEAAE</sequence>
<evidence type="ECO:0000313" key="2">
    <source>
        <dbReference type="Proteomes" id="UP000284706"/>
    </source>
</evidence>
<keyword evidence="2" id="KW-1185">Reference proteome</keyword>
<dbReference type="EMBL" id="NHYE01004702">
    <property type="protein sequence ID" value="PPQ82804.1"/>
    <property type="molecule type" value="Genomic_DNA"/>
</dbReference>